<dbReference type="InterPro" id="IPR051107">
    <property type="entry name" value="Auxin_Efflux_Carrier"/>
</dbReference>
<dbReference type="EMBL" id="JBHFFA010000004">
    <property type="protein sequence ID" value="KAL2631140.1"/>
    <property type="molecule type" value="Genomic_DNA"/>
</dbReference>
<feature type="transmembrane region" description="Helical" evidence="9">
    <location>
        <begin position="72"/>
        <end position="93"/>
    </location>
</feature>
<accession>A0ABD1YKF8</accession>
<name>A0ABD1YKF8_9MARC</name>
<feature type="transmembrane region" description="Helical" evidence="9">
    <location>
        <begin position="134"/>
        <end position="153"/>
    </location>
</feature>
<evidence type="ECO:0000313" key="11">
    <source>
        <dbReference type="Proteomes" id="UP001605036"/>
    </source>
</evidence>
<dbReference type="GO" id="GO:0016020">
    <property type="term" value="C:membrane"/>
    <property type="evidence" value="ECO:0007669"/>
    <property type="project" value="UniProtKB-SubCell"/>
</dbReference>
<organism evidence="10 11">
    <name type="scientific">Riccia fluitans</name>
    <dbReference type="NCBI Taxonomy" id="41844"/>
    <lineage>
        <taxon>Eukaryota</taxon>
        <taxon>Viridiplantae</taxon>
        <taxon>Streptophyta</taxon>
        <taxon>Embryophyta</taxon>
        <taxon>Marchantiophyta</taxon>
        <taxon>Marchantiopsida</taxon>
        <taxon>Marchantiidae</taxon>
        <taxon>Marchantiales</taxon>
        <taxon>Ricciaceae</taxon>
        <taxon>Riccia</taxon>
    </lineage>
</organism>
<evidence type="ECO:0000313" key="10">
    <source>
        <dbReference type="EMBL" id="KAL2631140.1"/>
    </source>
</evidence>
<dbReference type="InterPro" id="IPR004776">
    <property type="entry name" value="Mem_transp_PIN-like"/>
</dbReference>
<dbReference type="Proteomes" id="UP001605036">
    <property type="component" value="Unassembled WGS sequence"/>
</dbReference>
<evidence type="ECO:0000256" key="8">
    <source>
        <dbReference type="SAM" id="MobiDB-lite"/>
    </source>
</evidence>
<feature type="transmembrane region" description="Helical" evidence="9">
    <location>
        <begin position="6"/>
        <end position="28"/>
    </location>
</feature>
<keyword evidence="4 9" id="KW-0812">Transmembrane</keyword>
<evidence type="ECO:0000256" key="5">
    <source>
        <dbReference type="ARBA" id="ARBA00022989"/>
    </source>
</evidence>
<dbReference type="AlphaFoldDB" id="A0ABD1YKF8"/>
<evidence type="ECO:0000256" key="2">
    <source>
        <dbReference type="ARBA" id="ARBA00009177"/>
    </source>
</evidence>
<evidence type="ECO:0000256" key="7">
    <source>
        <dbReference type="ARBA" id="ARBA00023294"/>
    </source>
</evidence>
<proteinExistence type="inferred from homology"/>
<evidence type="ECO:0000256" key="9">
    <source>
        <dbReference type="SAM" id="Phobius"/>
    </source>
</evidence>
<keyword evidence="5 9" id="KW-1133">Transmembrane helix</keyword>
<evidence type="ECO:0000256" key="6">
    <source>
        <dbReference type="ARBA" id="ARBA00023136"/>
    </source>
</evidence>
<evidence type="ECO:0008006" key="12">
    <source>
        <dbReference type="Google" id="ProtNLM"/>
    </source>
</evidence>
<dbReference type="Pfam" id="PF03547">
    <property type="entry name" value="Mem_trans"/>
    <property type="match status" value="1"/>
</dbReference>
<evidence type="ECO:0000256" key="4">
    <source>
        <dbReference type="ARBA" id="ARBA00022692"/>
    </source>
</evidence>
<comment type="caution">
    <text evidence="10">The sequence shown here is derived from an EMBL/GenBank/DDBJ whole genome shotgun (WGS) entry which is preliminary data.</text>
</comment>
<reference evidence="10 11" key="1">
    <citation type="submission" date="2024-09" db="EMBL/GenBank/DDBJ databases">
        <title>Chromosome-scale assembly of Riccia fluitans.</title>
        <authorList>
            <person name="Paukszto L."/>
            <person name="Sawicki J."/>
            <person name="Karawczyk K."/>
            <person name="Piernik-Szablinska J."/>
            <person name="Szczecinska M."/>
            <person name="Mazdziarz M."/>
        </authorList>
    </citation>
    <scope>NUCLEOTIDE SEQUENCE [LARGE SCALE GENOMIC DNA]</scope>
    <source>
        <strain evidence="10">Rf_01</strain>
        <tissue evidence="10">Aerial parts of the thallus</tissue>
    </source>
</reference>
<keyword evidence="6 9" id="KW-0472">Membrane</keyword>
<keyword evidence="3" id="KW-0813">Transport</keyword>
<feature type="compositionally biased region" description="Polar residues" evidence="8">
    <location>
        <begin position="193"/>
        <end position="202"/>
    </location>
</feature>
<evidence type="ECO:0000256" key="1">
    <source>
        <dbReference type="ARBA" id="ARBA00004141"/>
    </source>
</evidence>
<gene>
    <name evidence="10" type="ORF">R1flu_015826</name>
</gene>
<comment type="similarity">
    <text evidence="2">Belongs to the auxin efflux carrier (TC 2.A.69.1) family.</text>
</comment>
<protein>
    <recommendedName>
        <fullName evidence="12">PIN-like protein</fullName>
    </recommendedName>
</protein>
<feature type="region of interest" description="Disordered" evidence="8">
    <location>
        <begin position="193"/>
        <end position="213"/>
    </location>
</feature>
<feature type="transmembrane region" description="Helical" evidence="9">
    <location>
        <begin position="289"/>
        <end position="315"/>
    </location>
</feature>
<dbReference type="PANTHER" id="PTHR31752">
    <property type="entry name" value="AUXIN EFFLUX CARRIER COMPONENT 1B-RELATED"/>
    <property type="match status" value="1"/>
</dbReference>
<keyword evidence="11" id="KW-1185">Reference proteome</keyword>
<comment type="subcellular location">
    <subcellularLocation>
        <location evidence="1">Membrane</location>
        <topology evidence="1">Multi-pass membrane protein</topology>
    </subcellularLocation>
</comment>
<dbReference type="GO" id="GO:0009734">
    <property type="term" value="P:auxin-activated signaling pathway"/>
    <property type="evidence" value="ECO:0007669"/>
    <property type="project" value="UniProtKB-KW"/>
</dbReference>
<feature type="transmembrane region" description="Helical" evidence="9">
    <location>
        <begin position="105"/>
        <end position="128"/>
    </location>
</feature>
<evidence type="ECO:0000256" key="3">
    <source>
        <dbReference type="ARBA" id="ARBA00022448"/>
    </source>
</evidence>
<keyword evidence="7" id="KW-0927">Auxin signaling pathway</keyword>
<sequence length="324" mass="35149">MGLGGSEVISLVNAIVPLYISIALGYSLPKLKVLTHKDHYAGIVAFCFKVTTPPLVFQLVAGNDPYALNLRLIGADTLCKVLVLLVLSLGCYWRPRAERAAWLFAYFNQATMSNTVLVGIPLVTALYPGTEKDLTAIIFMQCLLWYGICIFILEVHKVLREKDSSPKKENKELELDGGVVDSNALKDGRLTLSQGQSFSSGHTGDERRRSSSFGQGKIGCGEFKEPAAATASVAVSIVATENGSHHVHLDVDTVVADSYGSKDVVVRDASSSLVEDRWELSKFGLAKGVLTTVALNFICSPPVWASLFGFLYALLNFKLVLSLM</sequence>
<feature type="transmembrane region" description="Helical" evidence="9">
    <location>
        <begin position="40"/>
        <end position="60"/>
    </location>
</feature>
<dbReference type="PANTHER" id="PTHR31752:SF18">
    <property type="entry name" value="AUXIN EFFLUX CARRIER COMPONENT 1"/>
    <property type="match status" value="1"/>
</dbReference>